<dbReference type="Gene3D" id="1.25.40.10">
    <property type="entry name" value="Tetratricopeptide repeat domain"/>
    <property type="match status" value="1"/>
</dbReference>
<dbReference type="Pfam" id="PF16919">
    <property type="entry name" value="PknG_rubred"/>
    <property type="match status" value="1"/>
</dbReference>
<dbReference type="EC" id="2.7.11.1" evidence="1"/>
<evidence type="ECO:0000256" key="5">
    <source>
        <dbReference type="ARBA" id="ARBA00022777"/>
    </source>
</evidence>
<keyword evidence="4" id="KW-0547">Nucleotide-binding</keyword>
<evidence type="ECO:0000256" key="6">
    <source>
        <dbReference type="ARBA" id="ARBA00022840"/>
    </source>
</evidence>
<evidence type="ECO:0000256" key="8">
    <source>
        <dbReference type="ARBA" id="ARBA00048679"/>
    </source>
</evidence>
<dbReference type="FunFam" id="1.10.510.10:FF:000306">
    <property type="entry name" value="Serine/threonine protein kinase"/>
    <property type="match status" value="1"/>
</dbReference>
<reference evidence="11 12" key="1">
    <citation type="submission" date="2020-03" db="EMBL/GenBank/DDBJ databases">
        <title>Sequencing the genomes of 1000 actinobacteria strains.</title>
        <authorList>
            <person name="Klenk H.-P."/>
        </authorList>
    </citation>
    <scope>NUCLEOTIDE SEQUENCE [LARGE SCALE GENOMIC DNA]</scope>
    <source>
        <strain evidence="11 12">DSM 45685</strain>
    </source>
</reference>
<dbReference type="CDD" id="cd14014">
    <property type="entry name" value="STKc_PknB_like"/>
    <property type="match status" value="1"/>
</dbReference>
<dbReference type="PROSITE" id="PS50011">
    <property type="entry name" value="PROTEIN_KINASE_DOM"/>
    <property type="match status" value="1"/>
</dbReference>
<comment type="catalytic activity">
    <reaction evidence="7">
        <text>L-threonyl-[protein] + ATP = O-phospho-L-threonyl-[protein] + ADP + H(+)</text>
        <dbReference type="Rhea" id="RHEA:46608"/>
        <dbReference type="Rhea" id="RHEA-COMP:11060"/>
        <dbReference type="Rhea" id="RHEA-COMP:11605"/>
        <dbReference type="ChEBI" id="CHEBI:15378"/>
        <dbReference type="ChEBI" id="CHEBI:30013"/>
        <dbReference type="ChEBI" id="CHEBI:30616"/>
        <dbReference type="ChEBI" id="CHEBI:61977"/>
        <dbReference type="ChEBI" id="CHEBI:456216"/>
        <dbReference type="EC" id="2.7.11.1"/>
    </reaction>
</comment>
<feature type="domain" description="Protein kinase" evidence="10">
    <location>
        <begin position="221"/>
        <end position="476"/>
    </location>
</feature>
<dbReference type="InterPro" id="IPR000719">
    <property type="entry name" value="Prot_kinase_dom"/>
</dbReference>
<evidence type="ECO:0000313" key="11">
    <source>
        <dbReference type="EMBL" id="NIJ09885.1"/>
    </source>
</evidence>
<keyword evidence="2" id="KW-0723">Serine/threonine-protein kinase</keyword>
<dbReference type="FunFam" id="3.30.200.20:FF:000205">
    <property type="entry name" value="Serine/threonine protein kinase"/>
    <property type="match status" value="1"/>
</dbReference>
<dbReference type="Gene3D" id="3.30.200.20">
    <property type="entry name" value="Phosphorylase Kinase, domain 1"/>
    <property type="match status" value="1"/>
</dbReference>
<proteinExistence type="predicted"/>
<evidence type="ECO:0000256" key="3">
    <source>
        <dbReference type="ARBA" id="ARBA00022679"/>
    </source>
</evidence>
<dbReference type="AlphaFoldDB" id="A0A7X5UKZ1"/>
<dbReference type="Pfam" id="PF16918">
    <property type="entry name" value="PknG_TPR"/>
    <property type="match status" value="1"/>
</dbReference>
<feature type="region of interest" description="Disordered" evidence="9">
    <location>
        <begin position="1"/>
        <end position="146"/>
    </location>
</feature>
<organism evidence="11 12">
    <name type="scientific">Saccharomonospora amisosensis</name>
    <dbReference type="NCBI Taxonomy" id="1128677"/>
    <lineage>
        <taxon>Bacteria</taxon>
        <taxon>Bacillati</taxon>
        <taxon>Actinomycetota</taxon>
        <taxon>Actinomycetes</taxon>
        <taxon>Pseudonocardiales</taxon>
        <taxon>Pseudonocardiaceae</taxon>
        <taxon>Saccharomonospora</taxon>
    </lineage>
</organism>
<name>A0A7X5UKZ1_9PSEU</name>
<evidence type="ECO:0000256" key="7">
    <source>
        <dbReference type="ARBA" id="ARBA00047899"/>
    </source>
</evidence>
<dbReference type="InterPro" id="IPR011009">
    <property type="entry name" value="Kinase-like_dom_sf"/>
</dbReference>
<feature type="compositionally biased region" description="Polar residues" evidence="9">
    <location>
        <begin position="51"/>
        <end position="69"/>
    </location>
</feature>
<dbReference type="SMART" id="SM00220">
    <property type="entry name" value="S_TKc"/>
    <property type="match status" value="1"/>
</dbReference>
<evidence type="ECO:0000256" key="2">
    <source>
        <dbReference type="ARBA" id="ARBA00022527"/>
    </source>
</evidence>
<comment type="catalytic activity">
    <reaction evidence="8">
        <text>L-seryl-[protein] + ATP = O-phospho-L-seryl-[protein] + ADP + H(+)</text>
        <dbReference type="Rhea" id="RHEA:17989"/>
        <dbReference type="Rhea" id="RHEA-COMP:9863"/>
        <dbReference type="Rhea" id="RHEA-COMP:11604"/>
        <dbReference type="ChEBI" id="CHEBI:15378"/>
        <dbReference type="ChEBI" id="CHEBI:29999"/>
        <dbReference type="ChEBI" id="CHEBI:30616"/>
        <dbReference type="ChEBI" id="CHEBI:83421"/>
        <dbReference type="ChEBI" id="CHEBI:456216"/>
        <dbReference type="EC" id="2.7.11.1"/>
    </reaction>
</comment>
<evidence type="ECO:0000256" key="9">
    <source>
        <dbReference type="SAM" id="MobiDB-lite"/>
    </source>
</evidence>
<dbReference type="GO" id="GO:0005524">
    <property type="term" value="F:ATP binding"/>
    <property type="evidence" value="ECO:0007669"/>
    <property type="project" value="UniProtKB-KW"/>
</dbReference>
<dbReference type="EMBL" id="JAAOYM010000001">
    <property type="protein sequence ID" value="NIJ09885.1"/>
    <property type="molecule type" value="Genomic_DNA"/>
</dbReference>
<dbReference type="InterPro" id="IPR031636">
    <property type="entry name" value="PknG_TPR"/>
</dbReference>
<dbReference type="RefSeq" id="WP_167165657.1">
    <property type="nucleotide sequence ID" value="NZ_JAAOYM010000001.1"/>
</dbReference>
<evidence type="ECO:0000313" key="12">
    <source>
        <dbReference type="Proteomes" id="UP000545493"/>
    </source>
</evidence>
<dbReference type="InterPro" id="IPR011990">
    <property type="entry name" value="TPR-like_helical_dom_sf"/>
</dbReference>
<evidence type="ECO:0000256" key="4">
    <source>
        <dbReference type="ARBA" id="ARBA00022741"/>
    </source>
</evidence>
<keyword evidence="3 11" id="KW-0808">Transferase</keyword>
<dbReference type="PANTHER" id="PTHR24363">
    <property type="entry name" value="SERINE/THREONINE PROTEIN KINASE"/>
    <property type="match status" value="1"/>
</dbReference>
<keyword evidence="5 11" id="KW-0418">Kinase</keyword>
<dbReference type="Pfam" id="PF00069">
    <property type="entry name" value="Pkinase"/>
    <property type="match status" value="1"/>
</dbReference>
<dbReference type="Gene3D" id="1.10.510.10">
    <property type="entry name" value="Transferase(Phosphotransferase) domain 1"/>
    <property type="match status" value="1"/>
</dbReference>
<protein>
    <recommendedName>
        <fullName evidence="1">non-specific serine/threonine protein kinase</fullName>
        <ecNumber evidence="1">2.7.11.1</ecNumber>
    </recommendedName>
</protein>
<dbReference type="GO" id="GO:0004674">
    <property type="term" value="F:protein serine/threonine kinase activity"/>
    <property type="evidence" value="ECO:0007669"/>
    <property type="project" value="UniProtKB-KW"/>
</dbReference>
<dbReference type="SUPFAM" id="SSF56112">
    <property type="entry name" value="Protein kinase-like (PK-like)"/>
    <property type="match status" value="1"/>
</dbReference>
<comment type="caution">
    <text evidence="11">The sequence shown here is derived from an EMBL/GenBank/DDBJ whole genome shotgun (WGS) entry which is preliminary data.</text>
</comment>
<dbReference type="Proteomes" id="UP000545493">
    <property type="component" value="Unassembled WGS sequence"/>
</dbReference>
<feature type="compositionally biased region" description="Basic and acidic residues" evidence="9">
    <location>
        <begin position="1"/>
        <end position="23"/>
    </location>
</feature>
<feature type="compositionally biased region" description="Low complexity" evidence="9">
    <location>
        <begin position="124"/>
        <end position="134"/>
    </location>
</feature>
<dbReference type="SUPFAM" id="SSF48452">
    <property type="entry name" value="TPR-like"/>
    <property type="match status" value="1"/>
</dbReference>
<keyword evidence="12" id="KW-1185">Reference proteome</keyword>
<dbReference type="InterPro" id="IPR031634">
    <property type="entry name" value="PknG_rubred"/>
</dbReference>
<dbReference type="PANTHER" id="PTHR24363:SF0">
    <property type="entry name" value="SERINE_THREONINE KINASE LIKE DOMAIN CONTAINING 1"/>
    <property type="match status" value="1"/>
</dbReference>
<keyword evidence="6" id="KW-0067">ATP-binding</keyword>
<evidence type="ECO:0000256" key="1">
    <source>
        <dbReference type="ARBA" id="ARBA00012513"/>
    </source>
</evidence>
<evidence type="ECO:0000259" key="10">
    <source>
        <dbReference type="PROSITE" id="PS50011"/>
    </source>
</evidence>
<sequence>MSQEPGESRHERREEPGEPRESDSAPEAEALTTSIGAPQDLPQQRVVPQEQVAQTTWQAADEQQAQPTSVLAAAAPVTESITPPMPVPEPSVPAELPDPGTESVLPPSTSSGLGTGAGTGPDTGSGAFPGTSRRTASRSRRGRLGAGLVEVPQVPYRDPASAVLTNPAVSEEKRFCGNCGAKVGRSRNGEPGNPEGYCDDCGTRFSFVPKLRPGELVGGQYEVLGALAYGGLGWIYLARDHNVSSRWVVLKGLINTGDTTAMAAAVNETRFLAEVEHPNIVKIYNFVQHPDPDTGNAVGYIVMEYVGGQSLRQLALAHHRETGRAEPLPIGQVIAYGLEILPALGYLHSQNLLYCDLKPDNVIQTHEQLKLIDLGAVRRMDDYSSPLFFTSGYSAPELPTRGASVASDLFTVGRTLAVLSFEFSGYTTRYKTTLPAADDVPLFKLFGSYYRFLRRATHADPDRRFLSAEDMADQLTGVLREIMALGTGKPRPGPSTVFGPETNTFGVDLTVPPPGEPVPLPDPHEVVTGLPIPQVYTDDPGAGVLASTLSVDPKTAIEALANAPRESIEVRLRIVRARIDLGELAEANRQLQAAQYLAIKTGYPHDWRIDWYRGLIELAGGRPRVAHVAFDAVYDELPGEIAPKLALAISAEAVGDYFNASRIYELVWRTDRSYVSAAFGLARVYLAQGARAGAIEVLESVPASSTHHVAAQVAAIKIKTQVSGSSDQAMVERDLLDAAGRLERLALDAERRTRLAAEVLEAAFAWLRSGRVAPRRGSKILGWELSERELRFGLERCYRALARLATRTEQRIELVDKANAIRPRTLT</sequence>
<gene>
    <name evidence="11" type="ORF">FHU38_000229</name>
</gene>
<feature type="compositionally biased region" description="Gly residues" evidence="9">
    <location>
        <begin position="113"/>
        <end position="123"/>
    </location>
</feature>
<accession>A0A7X5UKZ1</accession>